<keyword evidence="2" id="KW-0560">Oxidoreductase</keyword>
<gene>
    <name evidence="3" type="ORF">IMSHALPRED_006882</name>
</gene>
<reference evidence="3" key="1">
    <citation type="submission" date="2021-03" db="EMBL/GenBank/DDBJ databases">
        <authorList>
            <person name="Tagirdzhanova G."/>
        </authorList>
    </citation>
    <scope>NUCLEOTIDE SEQUENCE</scope>
</reference>
<dbReference type="InterPro" id="IPR002347">
    <property type="entry name" value="SDR_fam"/>
</dbReference>
<comment type="caution">
    <text evidence="3">The sequence shown here is derived from an EMBL/GenBank/DDBJ whole genome shotgun (WGS) entry which is preliminary data.</text>
</comment>
<keyword evidence="4" id="KW-1185">Reference proteome</keyword>
<comment type="similarity">
    <text evidence="1">Belongs to the short-chain dehydrogenases/reductases (SDR) family.</text>
</comment>
<dbReference type="Gene3D" id="3.40.50.720">
    <property type="entry name" value="NAD(P)-binding Rossmann-like Domain"/>
    <property type="match status" value="1"/>
</dbReference>
<dbReference type="Proteomes" id="UP000664534">
    <property type="component" value="Unassembled WGS sequence"/>
</dbReference>
<protein>
    <recommendedName>
        <fullName evidence="5">Short-chain dehydrogenase</fullName>
    </recommendedName>
</protein>
<accession>A0A8H3FLV0</accession>
<dbReference type="OrthoDB" id="191139at2759"/>
<evidence type="ECO:0000313" key="4">
    <source>
        <dbReference type="Proteomes" id="UP000664534"/>
    </source>
</evidence>
<sequence>MAKFGHSTTGAEVVEHLRDMVKGKTGMIINTETAYSLAAGAPACILLAGRSLPKIQPVIDRISGAYPDVENRFLPLDLGSQNAVREAAASINESVQSVDILINNAAIMGGPFAKTADGIEDQFGTNHIGHFLLTNLIMEKLTAGQGARIVNLSSSGH</sequence>
<evidence type="ECO:0000313" key="3">
    <source>
        <dbReference type="EMBL" id="CAF9926175.1"/>
    </source>
</evidence>
<dbReference type="GO" id="GO:0016491">
    <property type="term" value="F:oxidoreductase activity"/>
    <property type="evidence" value="ECO:0007669"/>
    <property type="project" value="UniProtKB-KW"/>
</dbReference>
<evidence type="ECO:0000256" key="2">
    <source>
        <dbReference type="ARBA" id="ARBA00023002"/>
    </source>
</evidence>
<organism evidence="3 4">
    <name type="scientific">Imshaugia aleurites</name>
    <dbReference type="NCBI Taxonomy" id="172621"/>
    <lineage>
        <taxon>Eukaryota</taxon>
        <taxon>Fungi</taxon>
        <taxon>Dikarya</taxon>
        <taxon>Ascomycota</taxon>
        <taxon>Pezizomycotina</taxon>
        <taxon>Lecanoromycetes</taxon>
        <taxon>OSLEUM clade</taxon>
        <taxon>Lecanoromycetidae</taxon>
        <taxon>Lecanorales</taxon>
        <taxon>Lecanorineae</taxon>
        <taxon>Parmeliaceae</taxon>
        <taxon>Imshaugia</taxon>
    </lineage>
</organism>
<dbReference type="PANTHER" id="PTHR24320">
    <property type="entry name" value="RETINOL DEHYDROGENASE"/>
    <property type="match status" value="1"/>
</dbReference>
<dbReference type="SUPFAM" id="SSF51735">
    <property type="entry name" value="NAD(P)-binding Rossmann-fold domains"/>
    <property type="match status" value="1"/>
</dbReference>
<name>A0A8H3FLV0_9LECA</name>
<dbReference type="AlphaFoldDB" id="A0A8H3FLV0"/>
<dbReference type="EMBL" id="CAJPDT010000042">
    <property type="protein sequence ID" value="CAF9926175.1"/>
    <property type="molecule type" value="Genomic_DNA"/>
</dbReference>
<proteinExistence type="inferred from homology"/>
<dbReference type="PANTHER" id="PTHR24320:SF283">
    <property type="entry name" value="RETINOL DEHYDROGENASE 11"/>
    <property type="match status" value="1"/>
</dbReference>
<evidence type="ECO:0000256" key="1">
    <source>
        <dbReference type="ARBA" id="ARBA00006484"/>
    </source>
</evidence>
<evidence type="ECO:0008006" key="5">
    <source>
        <dbReference type="Google" id="ProtNLM"/>
    </source>
</evidence>
<dbReference type="Pfam" id="PF00106">
    <property type="entry name" value="adh_short"/>
    <property type="match status" value="1"/>
</dbReference>
<dbReference type="InterPro" id="IPR036291">
    <property type="entry name" value="NAD(P)-bd_dom_sf"/>
</dbReference>